<feature type="compositionally biased region" description="Polar residues" evidence="2">
    <location>
        <begin position="49"/>
        <end position="60"/>
    </location>
</feature>
<name>A0A183S876_SCHSO</name>
<dbReference type="InterPro" id="IPR036236">
    <property type="entry name" value="Znf_C2H2_sf"/>
</dbReference>
<keyword evidence="1" id="KW-0479">Metal-binding</keyword>
<feature type="domain" description="C2H2-type" evidence="3">
    <location>
        <begin position="88"/>
        <end position="115"/>
    </location>
</feature>
<evidence type="ECO:0000259" key="3">
    <source>
        <dbReference type="PROSITE" id="PS50157"/>
    </source>
</evidence>
<gene>
    <name evidence="4" type="ORF">SSLN_LOCUS424</name>
</gene>
<protein>
    <submittedName>
        <fullName evidence="6">C2H2-type domain-containing protein</fullName>
    </submittedName>
</protein>
<dbReference type="InterPro" id="IPR013087">
    <property type="entry name" value="Znf_C2H2_type"/>
</dbReference>
<evidence type="ECO:0000313" key="5">
    <source>
        <dbReference type="Proteomes" id="UP000275846"/>
    </source>
</evidence>
<dbReference type="EMBL" id="UYSU01000288">
    <property type="protein sequence ID" value="VDL85581.1"/>
    <property type="molecule type" value="Genomic_DNA"/>
</dbReference>
<dbReference type="STRING" id="70667.A0A183S876"/>
<evidence type="ECO:0000256" key="1">
    <source>
        <dbReference type="PROSITE-ProRule" id="PRU00042"/>
    </source>
</evidence>
<evidence type="ECO:0000313" key="6">
    <source>
        <dbReference type="WBParaSite" id="SSLN_0000044301-mRNA-1"/>
    </source>
</evidence>
<dbReference type="AlphaFoldDB" id="A0A183S876"/>
<dbReference type="GO" id="GO:0008270">
    <property type="term" value="F:zinc ion binding"/>
    <property type="evidence" value="ECO:0007669"/>
    <property type="project" value="UniProtKB-KW"/>
</dbReference>
<feature type="compositionally biased region" description="Low complexity" evidence="2">
    <location>
        <begin position="35"/>
        <end position="48"/>
    </location>
</feature>
<dbReference type="OrthoDB" id="6220440at2759"/>
<reference evidence="6" key="1">
    <citation type="submission" date="2016-06" db="UniProtKB">
        <authorList>
            <consortium name="WormBaseParasite"/>
        </authorList>
    </citation>
    <scope>IDENTIFICATION</scope>
</reference>
<accession>A0A183S876</accession>
<proteinExistence type="predicted"/>
<dbReference type="Pfam" id="PF00096">
    <property type="entry name" value="zf-C2H2"/>
    <property type="match status" value="1"/>
</dbReference>
<organism evidence="6">
    <name type="scientific">Schistocephalus solidus</name>
    <name type="common">Tapeworm</name>
    <dbReference type="NCBI Taxonomy" id="70667"/>
    <lineage>
        <taxon>Eukaryota</taxon>
        <taxon>Metazoa</taxon>
        <taxon>Spiralia</taxon>
        <taxon>Lophotrochozoa</taxon>
        <taxon>Platyhelminthes</taxon>
        <taxon>Cestoda</taxon>
        <taxon>Eucestoda</taxon>
        <taxon>Diphyllobothriidea</taxon>
        <taxon>Diphyllobothriidae</taxon>
        <taxon>Schistocephalus</taxon>
    </lineage>
</organism>
<sequence length="156" mass="17279">MPRTFRHAHAVKEPSVRESAWSVIFRRNAPTIRQSTSNSANPPSDSPNLTPGINSITPTTIENTFQYPSPVTPTTAATTTTSDGNSLLNCPHCDRTFTSSIGLVGHLRVHRTETVEPVPAAPTHSRDHRLRCLHCPHAFTHRIGLLGHMRIHENLR</sequence>
<dbReference type="Gene3D" id="3.30.160.60">
    <property type="entry name" value="Classic Zinc Finger"/>
    <property type="match status" value="1"/>
</dbReference>
<dbReference type="PROSITE" id="PS00028">
    <property type="entry name" value="ZINC_FINGER_C2H2_1"/>
    <property type="match status" value="2"/>
</dbReference>
<keyword evidence="1" id="KW-0863">Zinc-finger</keyword>
<dbReference type="PROSITE" id="PS50157">
    <property type="entry name" value="ZINC_FINGER_C2H2_2"/>
    <property type="match status" value="2"/>
</dbReference>
<feature type="region of interest" description="Disordered" evidence="2">
    <location>
        <begin position="32"/>
        <end position="60"/>
    </location>
</feature>
<dbReference type="SMART" id="SM00355">
    <property type="entry name" value="ZnF_C2H2"/>
    <property type="match status" value="2"/>
</dbReference>
<reference evidence="4 5" key="2">
    <citation type="submission" date="2018-11" db="EMBL/GenBank/DDBJ databases">
        <authorList>
            <consortium name="Pathogen Informatics"/>
        </authorList>
    </citation>
    <scope>NUCLEOTIDE SEQUENCE [LARGE SCALE GENOMIC DNA]</scope>
    <source>
        <strain evidence="4 5">NST_G2</strain>
    </source>
</reference>
<dbReference type="WBParaSite" id="SSLN_0000044301-mRNA-1">
    <property type="protein sequence ID" value="SSLN_0000044301-mRNA-1"/>
    <property type="gene ID" value="SSLN_0000044301"/>
</dbReference>
<evidence type="ECO:0000313" key="4">
    <source>
        <dbReference type="EMBL" id="VDL85581.1"/>
    </source>
</evidence>
<dbReference type="SUPFAM" id="SSF57667">
    <property type="entry name" value="beta-beta-alpha zinc fingers"/>
    <property type="match status" value="1"/>
</dbReference>
<keyword evidence="1" id="KW-0862">Zinc</keyword>
<feature type="domain" description="C2H2-type" evidence="3">
    <location>
        <begin position="130"/>
        <end position="156"/>
    </location>
</feature>
<dbReference type="Proteomes" id="UP000275846">
    <property type="component" value="Unassembled WGS sequence"/>
</dbReference>
<keyword evidence="5" id="KW-1185">Reference proteome</keyword>
<evidence type="ECO:0000256" key="2">
    <source>
        <dbReference type="SAM" id="MobiDB-lite"/>
    </source>
</evidence>